<dbReference type="InterPro" id="IPR050592">
    <property type="entry name" value="GDSL_lipolytic_enzyme"/>
</dbReference>
<protein>
    <recommendedName>
        <fullName evidence="5">GDSL esterase/lipase</fullName>
    </recommendedName>
</protein>
<evidence type="ECO:0000313" key="4">
    <source>
        <dbReference type="Proteomes" id="UP000291084"/>
    </source>
</evidence>
<evidence type="ECO:0000256" key="2">
    <source>
        <dbReference type="SAM" id="SignalP"/>
    </source>
</evidence>
<dbReference type="GO" id="GO:0016788">
    <property type="term" value="F:hydrolase activity, acting on ester bonds"/>
    <property type="evidence" value="ECO:0007669"/>
    <property type="project" value="InterPro"/>
</dbReference>
<dbReference type="SUPFAM" id="SSF52266">
    <property type="entry name" value="SGNH hydrolase"/>
    <property type="match status" value="1"/>
</dbReference>
<feature type="signal peptide" evidence="2">
    <location>
        <begin position="1"/>
        <end position="29"/>
    </location>
</feature>
<comment type="similarity">
    <text evidence="1">Belongs to the 'GDSL' lipolytic enzyme family.</text>
</comment>
<dbReference type="Proteomes" id="UP000291084">
    <property type="component" value="Chromosome 5"/>
</dbReference>
<evidence type="ECO:0008006" key="5">
    <source>
        <dbReference type="Google" id="ProtNLM"/>
    </source>
</evidence>
<gene>
    <name evidence="3" type="primary">Vigan.05G048500</name>
    <name evidence="3" type="ORF">VIGAN_05048500</name>
</gene>
<proteinExistence type="inferred from homology"/>
<keyword evidence="2" id="KW-0732">Signal</keyword>
<name>A0A0S3S2V3_PHAAN</name>
<dbReference type="Gene3D" id="3.40.50.1110">
    <property type="entry name" value="SGNH hydrolase"/>
    <property type="match status" value="1"/>
</dbReference>
<dbReference type="InterPro" id="IPR035669">
    <property type="entry name" value="SGNH_plant_lipase-like"/>
</dbReference>
<dbReference type="Pfam" id="PF00657">
    <property type="entry name" value="Lipase_GDSL"/>
    <property type="match status" value="1"/>
</dbReference>
<dbReference type="EMBL" id="AP015038">
    <property type="protein sequence ID" value="BAT87143.1"/>
    <property type="molecule type" value="Genomic_DNA"/>
</dbReference>
<dbReference type="OrthoDB" id="1600564at2759"/>
<accession>A0A0S3S2V3</accession>
<evidence type="ECO:0000256" key="1">
    <source>
        <dbReference type="ARBA" id="ARBA00008668"/>
    </source>
</evidence>
<keyword evidence="4" id="KW-1185">Reference proteome</keyword>
<evidence type="ECO:0000313" key="3">
    <source>
        <dbReference type="EMBL" id="BAT87143.1"/>
    </source>
</evidence>
<dbReference type="CDD" id="cd01837">
    <property type="entry name" value="SGNH_plant_lipase_like"/>
    <property type="match status" value="1"/>
</dbReference>
<dbReference type="InterPro" id="IPR001087">
    <property type="entry name" value="GDSL"/>
</dbReference>
<dbReference type="PANTHER" id="PTHR45642:SF3">
    <property type="entry name" value="OS09G0540400 PROTEIN"/>
    <property type="match status" value="1"/>
</dbReference>
<dbReference type="PANTHER" id="PTHR45642">
    <property type="entry name" value="GDSL ESTERASE/LIPASE EXL3"/>
    <property type="match status" value="1"/>
</dbReference>
<reference evidence="3 4" key="1">
    <citation type="journal article" date="2015" name="Sci. Rep.">
        <title>The power of single molecule real-time sequencing technology in the de novo assembly of a eukaryotic genome.</title>
        <authorList>
            <person name="Sakai H."/>
            <person name="Naito K."/>
            <person name="Ogiso-Tanaka E."/>
            <person name="Takahashi Y."/>
            <person name="Iseki K."/>
            <person name="Muto C."/>
            <person name="Satou K."/>
            <person name="Teruya K."/>
            <person name="Shiroma A."/>
            <person name="Shimoji M."/>
            <person name="Hirano T."/>
            <person name="Itoh T."/>
            <person name="Kaga A."/>
            <person name="Tomooka N."/>
        </authorList>
    </citation>
    <scope>NUCLEOTIDE SEQUENCE [LARGE SCALE GENOMIC DNA]</scope>
    <source>
        <strain evidence="4">cv. Shumari</strain>
    </source>
</reference>
<sequence>MGTCDTHFFLSLMQIFIPCLLCIMAKVEALNVTISGFYVFGDSTVDPGNNNYIKTPFKSNFPPYGLDFSNQVPTGRFTNGKLATDYIVSYTGLKKELLPPYLDPSLTNVEELMTGVSFASAGSGFDPLTPTITNVIPIEKQLEYFRECKKRMEDAMGKQRIEDHVKKAAYFISAGTNDFVLNYFSLPVRRKSYTLQEYQNFLIQRITDFIQNLLAEGGRKIVVAGIPPMGCLPLMITMNSPDALFQRDCIEKYSSIARDYNLLLQQELRKMQLHLINSSASNAKIYYVDIYKPIADMIQSRKRFGFEEVDSGCCGSGLIEASILCNKISDVCVDPSKYVFWDSIHPTQKAYHNIFLSSISTIDFIINN</sequence>
<dbReference type="AlphaFoldDB" id="A0A0S3S2V3"/>
<organism evidence="3 4">
    <name type="scientific">Vigna angularis var. angularis</name>
    <dbReference type="NCBI Taxonomy" id="157739"/>
    <lineage>
        <taxon>Eukaryota</taxon>
        <taxon>Viridiplantae</taxon>
        <taxon>Streptophyta</taxon>
        <taxon>Embryophyta</taxon>
        <taxon>Tracheophyta</taxon>
        <taxon>Spermatophyta</taxon>
        <taxon>Magnoliopsida</taxon>
        <taxon>eudicotyledons</taxon>
        <taxon>Gunneridae</taxon>
        <taxon>Pentapetalae</taxon>
        <taxon>rosids</taxon>
        <taxon>fabids</taxon>
        <taxon>Fabales</taxon>
        <taxon>Fabaceae</taxon>
        <taxon>Papilionoideae</taxon>
        <taxon>50 kb inversion clade</taxon>
        <taxon>NPAAA clade</taxon>
        <taxon>indigoferoid/millettioid clade</taxon>
        <taxon>Phaseoleae</taxon>
        <taxon>Vigna</taxon>
    </lineage>
</organism>
<dbReference type="InterPro" id="IPR036514">
    <property type="entry name" value="SGNH_hydro_sf"/>
</dbReference>
<feature type="chain" id="PRO_5006617654" description="GDSL esterase/lipase" evidence="2">
    <location>
        <begin position="30"/>
        <end position="368"/>
    </location>
</feature>